<dbReference type="PANTHER" id="PTHR43610">
    <property type="entry name" value="BLL6696 PROTEIN"/>
    <property type="match status" value="1"/>
</dbReference>
<dbReference type="Proteomes" id="UP000639396">
    <property type="component" value="Unassembled WGS sequence"/>
</dbReference>
<keyword evidence="3" id="KW-1185">Reference proteome</keyword>
<sequence length="207" mass="23714">MNRLYQPLTGTAVRLVPMERAHASALYETARAPGVWTYIPVRMESPEDMQRLVDEAMAEAERGHTLPYTIMDSADSRVLGSTRLFDLSDENHSLELGWTWLTPGVWRTRVNTECKLLLLTHAFETMGANRVQIKTDSRNERSRRAIERIGAVFEGALRCHYILPDGYVRDSVYYSVVSAEWPEVKHRMEHLLTSPPSSRRQVRLVGD</sequence>
<dbReference type="Gene3D" id="3.40.630.30">
    <property type="match status" value="1"/>
</dbReference>
<organism evidence="2 3">
    <name type="scientific">Paenibacillus oceani</name>
    <dbReference type="NCBI Taxonomy" id="2772510"/>
    <lineage>
        <taxon>Bacteria</taxon>
        <taxon>Bacillati</taxon>
        <taxon>Bacillota</taxon>
        <taxon>Bacilli</taxon>
        <taxon>Bacillales</taxon>
        <taxon>Paenibacillaceae</taxon>
        <taxon>Paenibacillus</taxon>
    </lineage>
</organism>
<dbReference type="Pfam" id="PF13302">
    <property type="entry name" value="Acetyltransf_3"/>
    <property type="match status" value="1"/>
</dbReference>
<evidence type="ECO:0000313" key="3">
    <source>
        <dbReference type="Proteomes" id="UP000639396"/>
    </source>
</evidence>
<dbReference type="RefSeq" id="WP_190929835.1">
    <property type="nucleotide sequence ID" value="NZ_JACXJA010000027.1"/>
</dbReference>
<comment type="caution">
    <text evidence="2">The sequence shown here is derived from an EMBL/GenBank/DDBJ whole genome shotgun (WGS) entry which is preliminary data.</text>
</comment>
<dbReference type="InterPro" id="IPR000182">
    <property type="entry name" value="GNAT_dom"/>
</dbReference>
<gene>
    <name evidence="2" type="ORF">IDH45_19700</name>
</gene>
<dbReference type="EMBL" id="JACXJA010000027">
    <property type="protein sequence ID" value="MBD2864212.1"/>
    <property type="molecule type" value="Genomic_DNA"/>
</dbReference>
<evidence type="ECO:0000259" key="1">
    <source>
        <dbReference type="Pfam" id="PF13302"/>
    </source>
</evidence>
<proteinExistence type="predicted"/>
<dbReference type="AlphaFoldDB" id="A0A927H1I1"/>
<dbReference type="InterPro" id="IPR016181">
    <property type="entry name" value="Acyl_CoA_acyltransferase"/>
</dbReference>
<reference evidence="2" key="1">
    <citation type="submission" date="2020-09" db="EMBL/GenBank/DDBJ databases">
        <title>A novel bacterium of genus Paenibacillus, isolated from South China Sea.</title>
        <authorList>
            <person name="Huang H."/>
            <person name="Mo K."/>
            <person name="Hu Y."/>
        </authorList>
    </citation>
    <scope>NUCLEOTIDE SEQUENCE</scope>
    <source>
        <strain evidence="2">IB182363</strain>
    </source>
</reference>
<dbReference type="SUPFAM" id="SSF55729">
    <property type="entry name" value="Acyl-CoA N-acyltransferases (Nat)"/>
    <property type="match status" value="1"/>
</dbReference>
<protein>
    <submittedName>
        <fullName evidence="2">GNAT family N-acetyltransferase</fullName>
    </submittedName>
</protein>
<dbReference type="GO" id="GO:0016747">
    <property type="term" value="F:acyltransferase activity, transferring groups other than amino-acyl groups"/>
    <property type="evidence" value="ECO:0007669"/>
    <property type="project" value="InterPro"/>
</dbReference>
<dbReference type="PANTHER" id="PTHR43610:SF1">
    <property type="entry name" value="N-ACETYLTRANSFERASE DOMAIN-CONTAINING PROTEIN"/>
    <property type="match status" value="1"/>
</dbReference>
<evidence type="ECO:0000313" key="2">
    <source>
        <dbReference type="EMBL" id="MBD2864212.1"/>
    </source>
</evidence>
<name>A0A927H1I1_9BACL</name>
<feature type="domain" description="N-acetyltransferase" evidence="1">
    <location>
        <begin position="13"/>
        <end position="151"/>
    </location>
</feature>
<accession>A0A927H1I1</accession>